<evidence type="ECO:0000313" key="9">
    <source>
        <dbReference type="EMBL" id="QOS39508.1"/>
    </source>
</evidence>
<dbReference type="CDD" id="cd07714">
    <property type="entry name" value="RNaseJ_MBL-fold"/>
    <property type="match status" value="1"/>
</dbReference>
<dbReference type="SMART" id="SM00849">
    <property type="entry name" value="Lactamase_B"/>
    <property type="match status" value="1"/>
</dbReference>
<dbReference type="Gene3D" id="3.60.15.10">
    <property type="entry name" value="Ribonuclease Z/Hydroxyacylglutathione hydrolase-like"/>
    <property type="match status" value="1"/>
</dbReference>
<dbReference type="NCBIfam" id="TIGR00649">
    <property type="entry name" value="MG423"/>
    <property type="match status" value="1"/>
</dbReference>
<dbReference type="GO" id="GO:0003723">
    <property type="term" value="F:RNA binding"/>
    <property type="evidence" value="ECO:0007669"/>
    <property type="project" value="UniProtKB-KW"/>
</dbReference>
<dbReference type="PANTHER" id="PTHR43694:SF1">
    <property type="entry name" value="RIBONUCLEASE J"/>
    <property type="match status" value="1"/>
</dbReference>
<keyword evidence="2" id="KW-0540">Nuclease</keyword>
<evidence type="ECO:0000256" key="3">
    <source>
        <dbReference type="ARBA" id="ARBA00022723"/>
    </source>
</evidence>
<dbReference type="Pfam" id="PF00753">
    <property type="entry name" value="Lactamase_B"/>
    <property type="match status" value="1"/>
</dbReference>
<dbReference type="GO" id="GO:0046872">
    <property type="term" value="F:metal ion binding"/>
    <property type="evidence" value="ECO:0007669"/>
    <property type="project" value="UniProtKB-KW"/>
</dbReference>
<evidence type="ECO:0000256" key="5">
    <source>
        <dbReference type="ARBA" id="ARBA00022833"/>
    </source>
</evidence>
<keyword evidence="4" id="KW-0378">Hydrolase</keyword>
<dbReference type="EMBL" id="CP031517">
    <property type="protein sequence ID" value="QOS39508.1"/>
    <property type="molecule type" value="Genomic_DNA"/>
</dbReference>
<evidence type="ECO:0000256" key="1">
    <source>
        <dbReference type="ARBA" id="ARBA00022490"/>
    </source>
</evidence>
<evidence type="ECO:0000313" key="10">
    <source>
        <dbReference type="Proteomes" id="UP000593591"/>
    </source>
</evidence>
<dbReference type="InterPro" id="IPR004613">
    <property type="entry name" value="RNase_J"/>
</dbReference>
<dbReference type="GO" id="GO:0004527">
    <property type="term" value="F:exonuclease activity"/>
    <property type="evidence" value="ECO:0007669"/>
    <property type="project" value="UniProtKB-KW"/>
</dbReference>
<dbReference type="Gene3D" id="3.10.20.580">
    <property type="match status" value="1"/>
</dbReference>
<keyword evidence="1" id="KW-0963">Cytoplasm</keyword>
<dbReference type="Pfam" id="PF07521">
    <property type="entry name" value="RMMBL"/>
    <property type="match status" value="1"/>
</dbReference>
<protein>
    <submittedName>
        <fullName evidence="9">Ribonuclease J</fullName>
    </submittedName>
</protein>
<feature type="domain" description="Metallo-beta-lactamase" evidence="8">
    <location>
        <begin position="31"/>
        <end position="222"/>
    </location>
</feature>
<evidence type="ECO:0000256" key="6">
    <source>
        <dbReference type="ARBA" id="ARBA00022839"/>
    </source>
</evidence>
<dbReference type="InterPro" id="IPR042173">
    <property type="entry name" value="RNase_J_2"/>
</dbReference>
<dbReference type="InterPro" id="IPR011108">
    <property type="entry name" value="RMMBL"/>
</dbReference>
<evidence type="ECO:0000256" key="7">
    <source>
        <dbReference type="ARBA" id="ARBA00022884"/>
    </source>
</evidence>
<dbReference type="InterPro" id="IPR036866">
    <property type="entry name" value="RibonucZ/Hydroxyglut_hydro"/>
</dbReference>
<organism evidence="9 10">
    <name type="scientific">Treponema rectale</name>
    <dbReference type="NCBI Taxonomy" id="744512"/>
    <lineage>
        <taxon>Bacteria</taxon>
        <taxon>Pseudomonadati</taxon>
        <taxon>Spirochaetota</taxon>
        <taxon>Spirochaetia</taxon>
        <taxon>Spirochaetales</taxon>
        <taxon>Treponemataceae</taxon>
        <taxon>Treponema</taxon>
    </lineage>
</organism>
<dbReference type="Gene3D" id="3.40.50.10710">
    <property type="entry name" value="Metallo-hydrolase/oxidoreductase"/>
    <property type="match status" value="1"/>
</dbReference>
<sequence>MDNNADLVPFSREIGSYPIKVVALGGLNEMGKNCYVIEVNEDAFVIEAGMKYPTAAMPGVDMIIPDFDYLKNISHRVKGIIITHGHDDQYGALPYLLNVCRAPIYATETTINVIKAQYERQFKKINNVDFRIVKPSDTVNIAGHIFDLFQTTHSISDSFGFALKTKFGNIVYTSDFMTDYSPMKGYQFDLAKVARLSENEKTFLLMAESEAADKPGIASPNHKITDKIKDAFENQTGRIYISIYSQNFYNLQEVINLAKRFRKKICIANKEQLEFFDRMASIGTLVIPDEMKVSLADTKITSNKDLIILVTGSGESLFNLCKDICYNNVTPLRVDNTDTWINAAPSVPGTEALATDAADTIFRTDCHVITLSRKEVVSMHAQQEDLKMMISLFRPRYYMPVKGDYRLLMANAKLAIELGVGLTHFNTFVFDNGMALAFDNMGKNVKKNIMIRNGDIMVDGSSVGDVKEASIEERNKMADGGILLMGITISSKQRKIVSDPDIQMKGFLYLSDSEPIVKQVAQLFVANVNNFLNNEKNKLNLADMQKKISEKISKFLLHSTNKEPMVMCEILDIDNLDLFDPH</sequence>
<evidence type="ECO:0000256" key="2">
    <source>
        <dbReference type="ARBA" id="ARBA00022722"/>
    </source>
</evidence>
<name>A0A7M1XKW1_9SPIR</name>
<dbReference type="Proteomes" id="UP000593591">
    <property type="component" value="Chromosome"/>
</dbReference>
<accession>A0A7M1XKW1</accession>
<gene>
    <name evidence="9" type="ORF">DYE49_03160</name>
</gene>
<dbReference type="InterPro" id="IPR001279">
    <property type="entry name" value="Metallo-B-lactamas"/>
</dbReference>
<dbReference type="Pfam" id="PF22505">
    <property type="entry name" value="RNase_J_b_CASP"/>
    <property type="match status" value="1"/>
</dbReference>
<dbReference type="KEGG" id="trc:DYE49_03160"/>
<keyword evidence="7" id="KW-0694">RNA-binding</keyword>
<evidence type="ECO:0000256" key="4">
    <source>
        <dbReference type="ARBA" id="ARBA00022801"/>
    </source>
</evidence>
<dbReference type="Pfam" id="PF17770">
    <property type="entry name" value="RNase_J_C"/>
    <property type="match status" value="1"/>
</dbReference>
<dbReference type="SUPFAM" id="SSF56281">
    <property type="entry name" value="Metallo-hydrolase/oxidoreductase"/>
    <property type="match status" value="1"/>
</dbReference>
<dbReference type="AlphaFoldDB" id="A0A7M1XKW1"/>
<dbReference type="PANTHER" id="PTHR43694">
    <property type="entry name" value="RIBONUCLEASE J"/>
    <property type="match status" value="1"/>
</dbReference>
<dbReference type="InterPro" id="IPR041636">
    <property type="entry name" value="RNase_J_C"/>
</dbReference>
<evidence type="ECO:0000259" key="8">
    <source>
        <dbReference type="SMART" id="SM00849"/>
    </source>
</evidence>
<proteinExistence type="predicted"/>
<keyword evidence="5" id="KW-0862">Zinc</keyword>
<keyword evidence="3" id="KW-0479">Metal-binding</keyword>
<dbReference type="InterPro" id="IPR055132">
    <property type="entry name" value="RNase_J_b_CASP"/>
</dbReference>
<keyword evidence="6" id="KW-0269">Exonuclease</keyword>
<reference evidence="9 10" key="1">
    <citation type="submission" date="2018-08" db="EMBL/GenBank/DDBJ databases">
        <title>The first complete genome of Treponema rectale (CHPAT), a commensal spirochete of the bovine rectum.</title>
        <authorList>
            <person name="Staton G.J."/>
            <person name="Clegg S.R."/>
            <person name="Carter S.D."/>
            <person name="Radford A.D."/>
            <person name="Darby A."/>
            <person name="Hall N."/>
            <person name="Birtles R.J."/>
            <person name="Evans N.J."/>
        </authorList>
    </citation>
    <scope>NUCLEOTIDE SEQUENCE [LARGE SCALE GENOMIC DNA]</scope>
    <source>
        <strain evidence="9 10">CHPA</strain>
    </source>
</reference>